<accession>A0A7L4EVZ8</accession>
<reference evidence="5 6" key="1">
    <citation type="submission" date="2019-09" db="EMBL/GenBank/DDBJ databases">
        <title>Bird 10,000 Genomes (B10K) Project - Family phase.</title>
        <authorList>
            <person name="Zhang G."/>
        </authorList>
    </citation>
    <scope>NUCLEOTIDE SEQUENCE [LARGE SCALE GENOMIC DNA]</scope>
    <source>
        <strain evidence="5">B10K-DU-001-67</strain>
        <tissue evidence="5">Muscle</tissue>
    </source>
</reference>
<gene>
    <name evidence="5" type="primary">Taf1c</name>
    <name evidence="5" type="ORF">HIRRUS_R02481</name>
</gene>
<feature type="non-terminal residue" evidence="5">
    <location>
        <position position="1"/>
    </location>
</feature>
<feature type="region of interest" description="Disordered" evidence="1">
    <location>
        <begin position="760"/>
        <end position="797"/>
    </location>
</feature>
<name>A0A7L4EVZ8_HIRRU</name>
<evidence type="ECO:0000259" key="2">
    <source>
        <dbReference type="Pfam" id="PF20641"/>
    </source>
</evidence>
<dbReference type="InterPro" id="IPR049089">
    <property type="entry name" value="TAF1C_C"/>
</dbReference>
<dbReference type="Pfam" id="PF20643">
    <property type="entry name" value="TAF1C_C"/>
    <property type="match status" value="1"/>
</dbReference>
<feature type="compositionally biased region" description="Basic residues" evidence="1">
    <location>
        <begin position="866"/>
        <end position="875"/>
    </location>
</feature>
<dbReference type="InterPro" id="IPR038801">
    <property type="entry name" value="TAF1C"/>
</dbReference>
<dbReference type="PANTHER" id="PTHR15319">
    <property type="entry name" value="TATA BOX-BINDING PROTEIN ASSOCIATED FACTOR RNA POLYMERASE I SUBUNIT C"/>
    <property type="match status" value="1"/>
</dbReference>
<feature type="non-terminal residue" evidence="5">
    <location>
        <position position="875"/>
    </location>
</feature>
<feature type="domain" description="TAF1C beta-propeller" evidence="2">
    <location>
        <begin position="289"/>
        <end position="428"/>
    </location>
</feature>
<dbReference type="Pfam" id="PF20641">
    <property type="entry name" value="TAF1C_beta-prop"/>
    <property type="match status" value="1"/>
</dbReference>
<evidence type="ECO:0000313" key="6">
    <source>
        <dbReference type="Proteomes" id="UP000585317"/>
    </source>
</evidence>
<dbReference type="Pfam" id="PF20642">
    <property type="entry name" value="TAF1C_HB"/>
    <property type="match status" value="1"/>
</dbReference>
<evidence type="ECO:0000259" key="4">
    <source>
        <dbReference type="Pfam" id="PF20643"/>
    </source>
</evidence>
<dbReference type="GO" id="GO:0001164">
    <property type="term" value="F:RNA polymerase I core promoter sequence-specific DNA binding"/>
    <property type="evidence" value="ECO:0007669"/>
    <property type="project" value="TreeGrafter"/>
</dbReference>
<dbReference type="EMBL" id="VZZX01010748">
    <property type="protein sequence ID" value="NXW78876.1"/>
    <property type="molecule type" value="Genomic_DNA"/>
</dbReference>
<dbReference type="GO" id="GO:0001650">
    <property type="term" value="C:fibrillar center"/>
    <property type="evidence" value="ECO:0007669"/>
    <property type="project" value="TreeGrafter"/>
</dbReference>
<dbReference type="InterPro" id="IPR049087">
    <property type="entry name" value="TAF1C_beta-prop"/>
</dbReference>
<comment type="caution">
    <text evidence="5">The sequence shown here is derived from an EMBL/GenBank/DDBJ whole genome shotgun (WGS) entry which is preliminary data.</text>
</comment>
<dbReference type="InterPro" id="IPR049090">
    <property type="entry name" value="TAF1C_HB"/>
</dbReference>
<organism evidence="5 6">
    <name type="scientific">Hirundo rustica</name>
    <name type="common">Barn swallow</name>
    <dbReference type="NCBI Taxonomy" id="43150"/>
    <lineage>
        <taxon>Eukaryota</taxon>
        <taxon>Metazoa</taxon>
        <taxon>Chordata</taxon>
        <taxon>Craniata</taxon>
        <taxon>Vertebrata</taxon>
        <taxon>Euteleostomi</taxon>
        <taxon>Archelosauria</taxon>
        <taxon>Archosauria</taxon>
        <taxon>Dinosauria</taxon>
        <taxon>Saurischia</taxon>
        <taxon>Theropoda</taxon>
        <taxon>Coelurosauria</taxon>
        <taxon>Aves</taxon>
        <taxon>Neognathae</taxon>
        <taxon>Neoaves</taxon>
        <taxon>Telluraves</taxon>
        <taxon>Australaves</taxon>
        <taxon>Passeriformes</taxon>
        <taxon>Sylvioidea</taxon>
        <taxon>Hirundinidae</taxon>
        <taxon>Hirundo</taxon>
    </lineage>
</organism>
<feature type="compositionally biased region" description="Low complexity" evidence="1">
    <location>
        <begin position="849"/>
        <end position="865"/>
    </location>
</feature>
<evidence type="ECO:0000259" key="3">
    <source>
        <dbReference type="Pfam" id="PF20642"/>
    </source>
</evidence>
<dbReference type="PANTHER" id="PTHR15319:SF1">
    <property type="entry name" value="TATA BOX-BINDING PROTEIN-ASSOCIATED FACTOR RNA POLYMERASE I SUBUNIT C"/>
    <property type="match status" value="1"/>
</dbReference>
<proteinExistence type="predicted"/>
<dbReference type="InterPro" id="IPR036322">
    <property type="entry name" value="WD40_repeat_dom_sf"/>
</dbReference>
<feature type="domain" description="TAF1C C-terminal" evidence="4">
    <location>
        <begin position="810"/>
        <end position="875"/>
    </location>
</feature>
<dbReference type="AlphaFoldDB" id="A0A7L4EVZ8"/>
<evidence type="ECO:0000256" key="1">
    <source>
        <dbReference type="SAM" id="MobiDB-lite"/>
    </source>
</evidence>
<dbReference type="SUPFAM" id="SSF50978">
    <property type="entry name" value="WD40 repeat-like"/>
    <property type="match status" value="1"/>
</dbReference>
<feature type="domain" description="TAF1C helical bundle" evidence="3">
    <location>
        <begin position="541"/>
        <end position="755"/>
    </location>
</feature>
<dbReference type="InterPro" id="IPR015943">
    <property type="entry name" value="WD40/YVTN_repeat-like_dom_sf"/>
</dbReference>
<protein>
    <submittedName>
        <fullName evidence="5">TAF1C polymerase</fullName>
    </submittedName>
</protein>
<feature type="compositionally biased region" description="Polar residues" evidence="1">
    <location>
        <begin position="760"/>
        <end position="775"/>
    </location>
</feature>
<dbReference type="Proteomes" id="UP000585317">
    <property type="component" value="Unassembled WGS sequence"/>
</dbReference>
<sequence length="875" mass="97224">MEFPAALFPSYFGVGPPREEGDPVPVAGWGEHGQVLEGGPGRRQVQPAFVPRRGATGERWEAADAAAVPVLLPSAGCWIPSPAPQDILYCSGLCRKLRAGKSGATLDFARQLGHFFVDHPEDAFGSLGHLLHKNFYLGNSKLKRPARNSTIRMTALVEDIDRLEARRGCPRQQLASRLRWFSHLCRDWLFEVPLGLLADCLHEELMQQWSNLLFDDSLTGGALAWLPPEDRGTPVGCLVHPGGQAMNHLYFQDVVLEDLPRTRGSPAQFELSGRVQQVAAARVDGQDFVGVRSDYHCGVWRVSSRRGAAPTPLQVIRTDVPASCLTVSPHLPGELSVCTQSGTVYLWSIETGLQQLRHDPQTMFFRDHSPWRWSDFTAHPRVLSCADRTGLQCLDARAPRRCHFDLFKVGEEAGCQQGERVVLPMYLGRAHPSQYLVTTQFSVYVLDERLPLVPVLKWAHMMKAPPLFAHLIPGKPGRSHKVLLGASRTQELLLLQYWDSFWGVSSGGSQLACQLAGTPQKLHSIAGCLQHLPTQLPHRHQLLQQRLTAPAAGLAATLQEDGPHKSMLIFQLSEAGDVFCQRLTHKAARPPAPPSRDEATTAPVVPSPAAALQYRRWLRALSRACREPPRHTWPPSLSQRRLFTRRDLEEPAGPSSLQRQVRKQLRQTMEEGGRIQHWEPLALQPPPLPQALEPGGGLDPLSARLTAAWAGDWEQWWEERTSFSVAQRQRALRERRRRQKRAQGRRSLSASFTSSLTYQSELSELSDTGPLQLSPSRPPILSQEGSPPASSPPVHSLATSEVLDEALLSSQSLRCHGIPKERRKTLRDYLSVWAEGPPEPPEPPGSQASQLCFPSSQSQLSSASQPRRKRPRMGF</sequence>
<dbReference type="Gene3D" id="2.130.10.10">
    <property type="entry name" value="YVTN repeat-like/Quinoprotein amine dehydrogenase"/>
    <property type="match status" value="1"/>
</dbReference>
<evidence type="ECO:0000313" key="5">
    <source>
        <dbReference type="EMBL" id="NXW78876.1"/>
    </source>
</evidence>
<feature type="region of interest" description="Disordered" evidence="1">
    <location>
        <begin position="833"/>
        <end position="875"/>
    </location>
</feature>